<comment type="caution">
    <text evidence="5">The sequence shown here is derived from an EMBL/GenBank/DDBJ whole genome shotgun (WGS) entry which is preliminary data.</text>
</comment>
<dbReference type="SUPFAM" id="SSF52540">
    <property type="entry name" value="P-loop containing nucleoside triphosphate hydrolases"/>
    <property type="match status" value="1"/>
</dbReference>
<organism evidence="5 6">
    <name type="scientific">Lentilactobacillus raoultii</name>
    <dbReference type="NCBI Taxonomy" id="1987503"/>
    <lineage>
        <taxon>Bacteria</taxon>
        <taxon>Bacillati</taxon>
        <taxon>Bacillota</taxon>
        <taxon>Bacilli</taxon>
        <taxon>Lactobacillales</taxon>
        <taxon>Lactobacillaceae</taxon>
        <taxon>Lentilactobacillus</taxon>
    </lineage>
</organism>
<keyword evidence="1" id="KW-0813">Transport</keyword>
<dbReference type="PROSITE" id="PS50893">
    <property type="entry name" value="ABC_TRANSPORTER_2"/>
    <property type="match status" value="1"/>
</dbReference>
<dbReference type="InterPro" id="IPR003593">
    <property type="entry name" value="AAA+_ATPase"/>
</dbReference>
<gene>
    <name evidence="5" type="ORF">ACFQ22_02060</name>
</gene>
<dbReference type="Gene3D" id="3.40.50.300">
    <property type="entry name" value="P-loop containing nucleotide triphosphate hydrolases"/>
    <property type="match status" value="1"/>
</dbReference>
<evidence type="ECO:0000256" key="1">
    <source>
        <dbReference type="ARBA" id="ARBA00022448"/>
    </source>
</evidence>
<feature type="domain" description="ABC transporter" evidence="4">
    <location>
        <begin position="2"/>
        <end position="229"/>
    </location>
</feature>
<dbReference type="EMBL" id="JBHTLH010000005">
    <property type="protein sequence ID" value="MFD1124148.1"/>
    <property type="molecule type" value="Genomic_DNA"/>
</dbReference>
<accession>A0ABW3PJL5</accession>
<evidence type="ECO:0000259" key="4">
    <source>
        <dbReference type="PROSITE" id="PS50893"/>
    </source>
</evidence>
<dbReference type="PROSITE" id="PS00211">
    <property type="entry name" value="ABC_TRANSPORTER_1"/>
    <property type="match status" value="1"/>
</dbReference>
<dbReference type="RefSeq" id="WP_121977755.1">
    <property type="nucleotide sequence ID" value="NZ_JBHTLH010000005.1"/>
</dbReference>
<dbReference type="PANTHER" id="PTHR42939:SF1">
    <property type="entry name" value="ABC TRANSPORTER ATP-BINDING PROTEIN ALBC-RELATED"/>
    <property type="match status" value="1"/>
</dbReference>
<reference evidence="6" key="1">
    <citation type="journal article" date="2019" name="Int. J. Syst. Evol. Microbiol.">
        <title>The Global Catalogue of Microorganisms (GCM) 10K type strain sequencing project: providing services to taxonomists for standard genome sequencing and annotation.</title>
        <authorList>
            <consortium name="The Broad Institute Genomics Platform"/>
            <consortium name="The Broad Institute Genome Sequencing Center for Infectious Disease"/>
            <person name="Wu L."/>
            <person name="Ma J."/>
        </authorList>
    </citation>
    <scope>NUCLEOTIDE SEQUENCE [LARGE SCALE GENOMIC DNA]</scope>
    <source>
        <strain evidence="6">CCUG 71848</strain>
    </source>
</reference>
<dbReference type="Proteomes" id="UP001597156">
    <property type="component" value="Unassembled WGS sequence"/>
</dbReference>
<evidence type="ECO:0000313" key="6">
    <source>
        <dbReference type="Proteomes" id="UP001597156"/>
    </source>
</evidence>
<name>A0ABW3PJL5_9LACO</name>
<dbReference type="PANTHER" id="PTHR42939">
    <property type="entry name" value="ABC TRANSPORTER ATP-BINDING PROTEIN ALBC-RELATED"/>
    <property type="match status" value="1"/>
</dbReference>
<dbReference type="Pfam" id="PF13732">
    <property type="entry name" value="DrrA1-3_C"/>
    <property type="match status" value="1"/>
</dbReference>
<evidence type="ECO:0000313" key="5">
    <source>
        <dbReference type="EMBL" id="MFD1124148.1"/>
    </source>
</evidence>
<evidence type="ECO:0000256" key="3">
    <source>
        <dbReference type="ARBA" id="ARBA00022840"/>
    </source>
</evidence>
<keyword evidence="3 5" id="KW-0067">ATP-binding</keyword>
<sequence>MLSVQQVTKRFGNQTAVDQATFQLKPGEILGLIGQNGAGKTTTFRMILGFLMSDAGQINWDGQPMAKLDHRFVGYLPEERGLYPKMTIEEQVLFFGQLHGMSRRAVSAALTDWLARFQVKGKRSDKIKDLSKGNQQKVQLISALIHMPKLAILDEPFSGLDPVNAGLLEQGIRLLQKNGTAIIFSSHDMRNVAELSDRILMLRNGRTVLSGTVDDIQKQYGRTRILLERPALNRAELAGLPGVSSVRENGDRYTLALKDETAGSAIFKAVSANGYIQTFSQQAPSLDEIFRMKVGESND</sequence>
<evidence type="ECO:0000256" key="2">
    <source>
        <dbReference type="ARBA" id="ARBA00022741"/>
    </source>
</evidence>
<dbReference type="InterPro" id="IPR025302">
    <property type="entry name" value="DrrA1/2-like_C"/>
</dbReference>
<dbReference type="SMART" id="SM00382">
    <property type="entry name" value="AAA"/>
    <property type="match status" value="1"/>
</dbReference>
<keyword evidence="6" id="KW-1185">Reference proteome</keyword>
<dbReference type="Pfam" id="PF00005">
    <property type="entry name" value="ABC_tran"/>
    <property type="match status" value="1"/>
</dbReference>
<dbReference type="InterPro" id="IPR027417">
    <property type="entry name" value="P-loop_NTPase"/>
</dbReference>
<dbReference type="GO" id="GO:0005524">
    <property type="term" value="F:ATP binding"/>
    <property type="evidence" value="ECO:0007669"/>
    <property type="project" value="UniProtKB-KW"/>
</dbReference>
<dbReference type="InterPro" id="IPR051782">
    <property type="entry name" value="ABC_Transporter_VariousFunc"/>
</dbReference>
<keyword evidence="2" id="KW-0547">Nucleotide-binding</keyword>
<dbReference type="InterPro" id="IPR017871">
    <property type="entry name" value="ABC_transporter-like_CS"/>
</dbReference>
<proteinExistence type="predicted"/>
<dbReference type="InterPro" id="IPR003439">
    <property type="entry name" value="ABC_transporter-like_ATP-bd"/>
</dbReference>
<protein>
    <submittedName>
        <fullName evidence="5">ABC transporter ATP-binding protein</fullName>
    </submittedName>
</protein>